<dbReference type="EMBL" id="LT882678">
    <property type="protein sequence ID" value="SMY22608.1"/>
    <property type="molecule type" value="Genomic_DNA"/>
</dbReference>
<feature type="region of interest" description="Disordered" evidence="1">
    <location>
        <begin position="40"/>
        <end position="134"/>
    </location>
</feature>
<feature type="region of interest" description="Disordered" evidence="1">
    <location>
        <begin position="458"/>
        <end position="542"/>
    </location>
</feature>
<accession>A0A1Y6LGT1</accession>
<organism evidence="2 3">
    <name type="scientific">Zymoseptoria tritici ST99CH_1A5</name>
    <dbReference type="NCBI Taxonomy" id="1276529"/>
    <lineage>
        <taxon>Eukaryota</taxon>
        <taxon>Fungi</taxon>
        <taxon>Dikarya</taxon>
        <taxon>Ascomycota</taxon>
        <taxon>Pezizomycotina</taxon>
        <taxon>Dothideomycetes</taxon>
        <taxon>Dothideomycetidae</taxon>
        <taxon>Mycosphaerellales</taxon>
        <taxon>Mycosphaerellaceae</taxon>
        <taxon>Zymoseptoria</taxon>
    </lineage>
</organism>
<protein>
    <submittedName>
        <fullName evidence="2">Uncharacterized protein</fullName>
    </submittedName>
</protein>
<sequence length="542" mass="59702">MLLEHCIMNLRQRFGRGGRDPQAGHRTQCYGFFPAWAFDSEGQRRPGDPAPGSTPKSKRGTYQQRRGLVAHHHDECTTPLAESDGSDDDGNDSNPETDAGDSDHGGSQPASPAPSRQRLLVPKPPRFFNKSQTKSRACMDPDLHAIINAPCGRAAWDNLLLENECVERPPLVPAEVCCNRTCNPYLAANDPVYQLVTDDIRKPKGRGAIALRLLTTWSERVVDCMYPAQGRRFTMPPSMFLPERLAWGICAEFNLRDRANVRDNGDCTKWSERDEQWRDPVTSELCRGSELLLRGLREVVPLAYIEYSAELARKTAVRKRKRDEREAAAAQKALLDSMPESERRIVLIQERRAEVERAAQQASTMKTTLIPRRVEPSLLRQLHGKSRLGVEVPLGDGPEVDLPPVGTESHLAAIDKNMAKRAEGRAPLAFQAVAGAINAANQPDNHLGWSFDSGYGGEAGGIPSSPPVSSQMRANPTATAAAAATPRVAESPAEEGFGYGLLDSDDDRVRQNQRPMRRNRQLTPKGANLYGRSPGRSSPSAR</sequence>
<dbReference type="Proteomes" id="UP000215453">
    <property type="component" value="Chromosome 3"/>
</dbReference>
<evidence type="ECO:0000313" key="3">
    <source>
        <dbReference type="Proteomes" id="UP000215453"/>
    </source>
</evidence>
<proteinExistence type="predicted"/>
<gene>
    <name evidence="2" type="ORF">ZT1A5_G4048</name>
</gene>
<dbReference type="AlphaFoldDB" id="A0A1Y6LGT1"/>
<name>A0A1Y6LGT1_ZYMTR</name>
<feature type="compositionally biased region" description="Low complexity" evidence="1">
    <location>
        <begin position="531"/>
        <end position="542"/>
    </location>
</feature>
<feature type="compositionally biased region" description="Low complexity" evidence="1">
    <location>
        <begin position="474"/>
        <end position="491"/>
    </location>
</feature>
<reference evidence="2 3" key="1">
    <citation type="submission" date="2016-10" db="EMBL/GenBank/DDBJ databases">
        <authorList>
            <person name="Varghese N."/>
        </authorList>
    </citation>
    <scope>NUCLEOTIDE SEQUENCE [LARGE SCALE GENOMIC DNA]</scope>
</reference>
<evidence type="ECO:0000313" key="2">
    <source>
        <dbReference type="EMBL" id="SMY22608.1"/>
    </source>
</evidence>
<evidence type="ECO:0000256" key="1">
    <source>
        <dbReference type="SAM" id="MobiDB-lite"/>
    </source>
</evidence>